<keyword evidence="6 8" id="KW-0472">Membrane</keyword>
<dbReference type="Pfam" id="PF13620">
    <property type="entry name" value="CarboxypepD_reg"/>
    <property type="match status" value="1"/>
</dbReference>
<dbReference type="Proteomes" id="UP000254737">
    <property type="component" value="Unassembled WGS sequence"/>
</dbReference>
<dbReference type="PANTHER" id="PTHR47234">
    <property type="match status" value="1"/>
</dbReference>
<dbReference type="EMBL" id="UFXS01000001">
    <property type="protein sequence ID" value="STD52882.1"/>
    <property type="molecule type" value="Genomic_DNA"/>
</dbReference>
<evidence type="ECO:0000313" key="14">
    <source>
        <dbReference type="Proteomes" id="UP000254737"/>
    </source>
</evidence>
<keyword evidence="13" id="KW-0675">Receptor</keyword>
<dbReference type="STRING" id="343874.GCA_000805695_00740"/>
<accession>A0A376G084</accession>
<dbReference type="InterPro" id="IPR039426">
    <property type="entry name" value="TonB-dep_rcpt-like"/>
</dbReference>
<keyword evidence="3 8" id="KW-1134">Transmembrane beta strand</keyword>
<comment type="subcellular location">
    <subcellularLocation>
        <location evidence="1 8">Cell outer membrane</location>
        <topology evidence="1 8">Multi-pass membrane protein</topology>
    </subcellularLocation>
</comment>
<evidence type="ECO:0000256" key="9">
    <source>
        <dbReference type="RuleBase" id="RU003357"/>
    </source>
</evidence>
<keyword evidence="2 8" id="KW-0813">Transport</keyword>
<evidence type="ECO:0000256" key="3">
    <source>
        <dbReference type="ARBA" id="ARBA00022452"/>
    </source>
</evidence>
<evidence type="ECO:0000256" key="10">
    <source>
        <dbReference type="SAM" id="SignalP"/>
    </source>
</evidence>
<evidence type="ECO:0000256" key="4">
    <source>
        <dbReference type="ARBA" id="ARBA00022692"/>
    </source>
</evidence>
<protein>
    <submittedName>
        <fullName evidence="13">Colicin I receptor</fullName>
    </submittedName>
</protein>
<dbReference type="Gene3D" id="2.40.170.20">
    <property type="entry name" value="TonB-dependent receptor, beta-barrel domain"/>
    <property type="match status" value="1"/>
</dbReference>
<evidence type="ECO:0000259" key="12">
    <source>
        <dbReference type="Pfam" id="PF07715"/>
    </source>
</evidence>
<dbReference type="InterPro" id="IPR012910">
    <property type="entry name" value="Plug_dom"/>
</dbReference>
<dbReference type="RefSeq" id="WP_114997915.1">
    <property type="nucleotide sequence ID" value="NZ_UFXS01000001.1"/>
</dbReference>
<evidence type="ECO:0000313" key="13">
    <source>
        <dbReference type="EMBL" id="STD52882.1"/>
    </source>
</evidence>
<comment type="similarity">
    <text evidence="8 9">Belongs to the TonB-dependent receptor family.</text>
</comment>
<feature type="chain" id="PRO_5016664689" evidence="10">
    <location>
        <begin position="26"/>
        <end position="933"/>
    </location>
</feature>
<gene>
    <name evidence="13" type="primary">cirA_1</name>
    <name evidence="13" type="ORF">NCTC13456_00094</name>
</gene>
<evidence type="ECO:0000256" key="2">
    <source>
        <dbReference type="ARBA" id="ARBA00022448"/>
    </source>
</evidence>
<keyword evidence="10" id="KW-0732">Signal</keyword>
<proteinExistence type="inferred from homology"/>
<dbReference type="SUPFAM" id="SSF49464">
    <property type="entry name" value="Carboxypeptidase regulatory domain-like"/>
    <property type="match status" value="1"/>
</dbReference>
<evidence type="ECO:0000256" key="6">
    <source>
        <dbReference type="ARBA" id="ARBA00023136"/>
    </source>
</evidence>
<evidence type="ECO:0000256" key="5">
    <source>
        <dbReference type="ARBA" id="ARBA00023077"/>
    </source>
</evidence>
<dbReference type="AlphaFoldDB" id="A0A376G084"/>
<dbReference type="SUPFAM" id="SSF56935">
    <property type="entry name" value="Porins"/>
    <property type="match status" value="1"/>
</dbReference>
<dbReference type="InterPro" id="IPR036942">
    <property type="entry name" value="Beta-barrel_TonB_sf"/>
</dbReference>
<dbReference type="Gene3D" id="2.170.130.10">
    <property type="entry name" value="TonB-dependent receptor, plug domain"/>
    <property type="match status" value="1"/>
</dbReference>
<dbReference type="PROSITE" id="PS52016">
    <property type="entry name" value="TONB_DEPENDENT_REC_3"/>
    <property type="match status" value="1"/>
</dbReference>
<feature type="signal peptide" evidence="10">
    <location>
        <begin position="1"/>
        <end position="25"/>
    </location>
</feature>
<evidence type="ECO:0000256" key="8">
    <source>
        <dbReference type="PROSITE-ProRule" id="PRU01360"/>
    </source>
</evidence>
<evidence type="ECO:0000256" key="1">
    <source>
        <dbReference type="ARBA" id="ARBA00004571"/>
    </source>
</evidence>
<dbReference type="InterPro" id="IPR000531">
    <property type="entry name" value="Beta-barrel_TonB"/>
</dbReference>
<dbReference type="Gene3D" id="2.60.40.1120">
    <property type="entry name" value="Carboxypeptidase-like, regulatory domain"/>
    <property type="match status" value="1"/>
</dbReference>
<dbReference type="PANTHER" id="PTHR47234:SF3">
    <property type="entry name" value="SECRETIN_TONB SHORT N-TERMINAL DOMAIN-CONTAINING PROTEIN"/>
    <property type="match status" value="1"/>
</dbReference>
<feature type="domain" description="TonB-dependent receptor plug" evidence="12">
    <location>
        <begin position="125"/>
        <end position="247"/>
    </location>
</feature>
<evidence type="ECO:0000256" key="7">
    <source>
        <dbReference type="ARBA" id="ARBA00023237"/>
    </source>
</evidence>
<dbReference type="GO" id="GO:0009279">
    <property type="term" value="C:cell outer membrane"/>
    <property type="evidence" value="ECO:0007669"/>
    <property type="project" value="UniProtKB-SubCell"/>
</dbReference>
<keyword evidence="7 8" id="KW-0998">Cell outer membrane</keyword>
<keyword evidence="4 8" id="KW-0812">Transmembrane</keyword>
<evidence type="ECO:0000259" key="11">
    <source>
        <dbReference type="Pfam" id="PF00593"/>
    </source>
</evidence>
<dbReference type="InterPro" id="IPR008969">
    <property type="entry name" value="CarboxyPept-like_regulatory"/>
</dbReference>
<dbReference type="InterPro" id="IPR037066">
    <property type="entry name" value="Plug_dom_sf"/>
</dbReference>
<feature type="domain" description="TonB-dependent receptor-like beta-barrel" evidence="11">
    <location>
        <begin position="428"/>
        <end position="890"/>
    </location>
</feature>
<organism evidence="13 14">
    <name type="scientific">Empedobacter falsenii</name>
    <dbReference type="NCBI Taxonomy" id="343874"/>
    <lineage>
        <taxon>Bacteria</taxon>
        <taxon>Pseudomonadati</taxon>
        <taxon>Bacteroidota</taxon>
        <taxon>Flavobacteriia</taxon>
        <taxon>Flavobacteriales</taxon>
        <taxon>Weeksellaceae</taxon>
        <taxon>Empedobacter</taxon>
    </lineage>
</organism>
<name>A0A376G084_9FLAO</name>
<keyword evidence="5 9" id="KW-0798">TonB box</keyword>
<reference evidence="13 14" key="1">
    <citation type="submission" date="2018-06" db="EMBL/GenBank/DDBJ databases">
        <authorList>
            <consortium name="Pathogen Informatics"/>
            <person name="Doyle S."/>
        </authorList>
    </citation>
    <scope>NUCLEOTIDE SEQUENCE [LARGE SCALE GENOMIC DNA]</scope>
    <source>
        <strain evidence="13 14">NCTC13456</strain>
    </source>
</reference>
<sequence length="933" mass="101522">MNKKLYSLKKIFFLTALFGGTFLFAQTKVTGTVEDVNGPIDQATVNVKGTNITTITDADGLYQLTLEPGKYEIIVSKIGEPTTTQTINVLDENEVSLDFFLQSINSETDLSEVVLIGSRAVGRTQLDSSTPVDVIDIKEVTKDVGQVSLNQILNYVAPSFSSNTQVISDGTDHIDPASLRGLGPDQVLVLINGKRRHTTSLVNINGSFGKGSVGTDLNAIPTSAIKRIEILRDGAAAQYGSDAIAGVINIVLEDSTDKLRASISYGGNLSKNAEDNFDGETFQANVNYGVKVGEKGGFVNVAGSYDKRQPFNRQKEFTGTIFSDYNRPDLYPNPTGKDITEEELARRGETRADYVSRIGQSKNEGGAIFINSLFPVSDKTEIYAFGGLNYRLGESAAFRRQPAQLHQTVASIYPNGFLPLIQTNNYDRSLAAGIRSEINGWKVDFSNTYGNNTIDFGVKNTVNASMKESSPTSFEAGGYRFTQNTTNLDFTRFFDDVLAGINVAFGAEFRYENYQIVGGEESSYANYGKVRQIGVDGNGKPIYVQDFNGNINTLFAVNGTALAGGAQAFPGFLPANEVNANRHSVAAYLDTEFNFTKDFLVAAALRYEDYSDFGSTLNGKISTRYKLGNYVLRAAASTGFRAPSLHQLYFSATSSLFLDGAISNSGTFTNDSRAAKLLGIPQLNEEKSKSVSAGATANWGKFKLSVDGYFIRIDDRIIYTGSFTGSNAVNASAQDKEIYELLQQANATSARFFANAIDTETKGIDVVLTYQDRLGAGKLRGDLSATFSKTNVVGDVHASDLLKGKESTYFDRSSRIYLESAIPRTKINLSMNYSLDKWNVYLRNVYFGEVDAATNTVADSQTFSGKVVTDLSFGYAFNKNISLTIGANNLFDIYPDETKIGGNRGAGYFVYSRTGQQFGTGGRFAFARLSLSL</sequence>
<dbReference type="Pfam" id="PF07715">
    <property type="entry name" value="Plug"/>
    <property type="match status" value="1"/>
</dbReference>
<dbReference type="Pfam" id="PF00593">
    <property type="entry name" value="TonB_dep_Rec_b-barrel"/>
    <property type="match status" value="1"/>
</dbReference>